<name>A0AAU0UMB8_9FIRM</name>
<proteinExistence type="predicted"/>
<keyword evidence="3" id="KW-1185">Reference proteome</keyword>
<reference evidence="2 3" key="1">
    <citation type="submission" date="2023-04" db="EMBL/GenBank/DDBJ databases">
        <authorList>
            <person name="Hsu D."/>
        </authorList>
    </citation>
    <scope>NUCLEOTIDE SEQUENCE [LARGE SCALE GENOMIC DNA]</scope>
    <source>
        <strain evidence="2 3">MK1</strain>
    </source>
</reference>
<accession>A0AAU0UMB8</accession>
<organism evidence="2 3">
    <name type="scientific">Metallumcola ferriviriculae</name>
    <dbReference type="NCBI Taxonomy" id="3039180"/>
    <lineage>
        <taxon>Bacteria</taxon>
        <taxon>Bacillati</taxon>
        <taxon>Bacillota</taxon>
        <taxon>Clostridia</taxon>
        <taxon>Neomoorellales</taxon>
        <taxon>Desulfitibacteraceae</taxon>
        <taxon>Metallumcola</taxon>
    </lineage>
</organism>
<dbReference type="KEGG" id="dbc:MFMK1_001117"/>
<protein>
    <submittedName>
        <fullName evidence="2">DUF3794 domain-containing protein</fullName>
    </submittedName>
</protein>
<dbReference type="AlphaFoldDB" id="A0AAU0UMB8"/>
<evidence type="ECO:0000313" key="3">
    <source>
        <dbReference type="Proteomes" id="UP001329915"/>
    </source>
</evidence>
<dbReference type="InterPro" id="IPR024300">
    <property type="entry name" value="SipL_SPOCS_dom"/>
</dbReference>
<evidence type="ECO:0000313" key="2">
    <source>
        <dbReference type="EMBL" id="WRO21314.1"/>
    </source>
</evidence>
<dbReference type="Proteomes" id="UP001329915">
    <property type="component" value="Chromosome"/>
</dbReference>
<dbReference type="EMBL" id="CP121694">
    <property type="protein sequence ID" value="WRO21314.1"/>
    <property type="molecule type" value="Genomic_DNA"/>
</dbReference>
<sequence>MPVFTGIFKEVAVDHKLIVPPQKPPMECIIDTFVDVEIEKAEVIDTPIQVTTVAGVVDLQKIVFVGKVIIKIKYSALVPDQKVHAAHFEAQFCTLIEWPDGPPQGTPITIDPVVEKAVFKMEDGRKIFKAILIRLDVYR</sequence>
<evidence type="ECO:0000259" key="1">
    <source>
        <dbReference type="Pfam" id="PF12673"/>
    </source>
</evidence>
<gene>
    <name evidence="2" type="ORF">MFMK1_001117</name>
</gene>
<dbReference type="RefSeq" id="WP_366924164.1">
    <property type="nucleotide sequence ID" value="NZ_CP121694.1"/>
</dbReference>
<feature type="domain" description="SipL SPOCS" evidence="1">
    <location>
        <begin position="27"/>
        <end position="121"/>
    </location>
</feature>
<dbReference type="Pfam" id="PF12673">
    <property type="entry name" value="SipL"/>
    <property type="match status" value="1"/>
</dbReference>